<proteinExistence type="predicted"/>
<evidence type="ECO:0000313" key="3">
    <source>
        <dbReference type="Proteomes" id="UP000280296"/>
    </source>
</evidence>
<evidence type="ECO:0000313" key="2">
    <source>
        <dbReference type="EMBL" id="RUL82004.1"/>
    </source>
</evidence>
<feature type="compositionally biased region" description="Basic and acidic residues" evidence="1">
    <location>
        <begin position="87"/>
        <end position="98"/>
    </location>
</feature>
<sequence>MLRESGIDDRLRRMVVEMRSEIDAVINEALDRLTGPSSGRSASPSGGGVPPEARTGRPMLLREPPKPPPAASPESTASRTRPGGLLENDRDRDRDRGGPEIGSNDDGPEDADRMLDALAMRLEGRLRRTRDRSANWSRPDDGGQRSGEHEAIRGG</sequence>
<feature type="compositionally biased region" description="Low complexity" evidence="1">
    <location>
        <begin position="35"/>
        <end position="44"/>
    </location>
</feature>
<feature type="compositionally biased region" description="Basic and acidic residues" evidence="1">
    <location>
        <begin position="138"/>
        <end position="155"/>
    </location>
</feature>
<organism evidence="2 3">
    <name type="scientific">Tautonia sociabilis</name>
    <dbReference type="NCBI Taxonomy" id="2080755"/>
    <lineage>
        <taxon>Bacteria</taxon>
        <taxon>Pseudomonadati</taxon>
        <taxon>Planctomycetota</taxon>
        <taxon>Planctomycetia</taxon>
        <taxon>Isosphaerales</taxon>
        <taxon>Isosphaeraceae</taxon>
        <taxon>Tautonia</taxon>
    </lineage>
</organism>
<gene>
    <name evidence="2" type="ORF">TsocGM_24170</name>
</gene>
<protein>
    <submittedName>
        <fullName evidence="2">Uncharacterized protein</fullName>
    </submittedName>
</protein>
<name>A0A432MCM6_9BACT</name>
<keyword evidence="3" id="KW-1185">Reference proteome</keyword>
<feature type="compositionally biased region" description="Low complexity" evidence="1">
    <location>
        <begin position="72"/>
        <end position="81"/>
    </location>
</feature>
<comment type="caution">
    <text evidence="2">The sequence shown here is derived from an EMBL/GenBank/DDBJ whole genome shotgun (WGS) entry which is preliminary data.</text>
</comment>
<evidence type="ECO:0000256" key="1">
    <source>
        <dbReference type="SAM" id="MobiDB-lite"/>
    </source>
</evidence>
<reference evidence="2 3" key="1">
    <citation type="submission" date="2018-12" db="EMBL/GenBank/DDBJ databases">
        <authorList>
            <person name="Toschakov S.V."/>
        </authorList>
    </citation>
    <scope>NUCLEOTIDE SEQUENCE [LARGE SCALE GENOMIC DNA]</scope>
    <source>
        <strain evidence="2 3">GM2012</strain>
    </source>
</reference>
<accession>A0A432MCM6</accession>
<dbReference type="Proteomes" id="UP000280296">
    <property type="component" value="Unassembled WGS sequence"/>
</dbReference>
<reference evidence="2 3" key="2">
    <citation type="submission" date="2019-01" db="EMBL/GenBank/DDBJ databases">
        <title>Tautonia sociabilis, a novel thermotolerant planctomycete of Isosphaeraceae family, isolated from a 4000 m deep subterranean habitat.</title>
        <authorList>
            <person name="Kovaleva O.L."/>
            <person name="Elcheninov A.G."/>
            <person name="Van Heerden E."/>
            <person name="Toshchakov S.V."/>
            <person name="Novikov A."/>
            <person name="Bonch-Osmolovskaya E.A."/>
            <person name="Kublanov I.V."/>
        </authorList>
    </citation>
    <scope>NUCLEOTIDE SEQUENCE [LARGE SCALE GENOMIC DNA]</scope>
    <source>
        <strain evidence="2 3">GM2012</strain>
    </source>
</reference>
<feature type="region of interest" description="Disordered" evidence="1">
    <location>
        <begin position="29"/>
        <end position="155"/>
    </location>
</feature>
<dbReference type="AlphaFoldDB" id="A0A432MCM6"/>
<dbReference type="EMBL" id="RYZH01000079">
    <property type="protein sequence ID" value="RUL82004.1"/>
    <property type="molecule type" value="Genomic_DNA"/>
</dbReference>
<dbReference type="RefSeq" id="WP_126728034.1">
    <property type="nucleotide sequence ID" value="NZ_RYZH01000079.1"/>
</dbReference>